<dbReference type="OrthoDB" id="9768147at2"/>
<dbReference type="PANTHER" id="PTHR30069">
    <property type="entry name" value="TONB-DEPENDENT OUTER MEMBRANE RECEPTOR"/>
    <property type="match status" value="1"/>
</dbReference>
<dbReference type="InterPro" id="IPR057601">
    <property type="entry name" value="Oar-like_b-barrel"/>
</dbReference>
<evidence type="ECO:0000256" key="5">
    <source>
        <dbReference type="ARBA" id="ARBA00023136"/>
    </source>
</evidence>
<evidence type="ECO:0000256" key="3">
    <source>
        <dbReference type="ARBA" id="ARBA00022452"/>
    </source>
</evidence>
<keyword evidence="4" id="KW-0812">Transmembrane</keyword>
<keyword evidence="10" id="KW-1185">Reference proteome</keyword>
<evidence type="ECO:0000259" key="8">
    <source>
        <dbReference type="Pfam" id="PF25183"/>
    </source>
</evidence>
<keyword evidence="3" id="KW-1134">Transmembrane beta strand</keyword>
<organism evidence="9 10">
    <name type="scientific">Chitinophaga caeni</name>
    <dbReference type="NCBI Taxonomy" id="2029983"/>
    <lineage>
        <taxon>Bacteria</taxon>
        <taxon>Pseudomonadati</taxon>
        <taxon>Bacteroidota</taxon>
        <taxon>Chitinophagia</taxon>
        <taxon>Chitinophagales</taxon>
        <taxon>Chitinophagaceae</taxon>
        <taxon>Chitinophaga</taxon>
    </lineage>
</organism>
<dbReference type="SUPFAM" id="SSF49452">
    <property type="entry name" value="Starch-binding domain-like"/>
    <property type="match status" value="1"/>
</dbReference>
<evidence type="ECO:0000256" key="7">
    <source>
        <dbReference type="SAM" id="SignalP"/>
    </source>
</evidence>
<dbReference type="GO" id="GO:0030246">
    <property type="term" value="F:carbohydrate binding"/>
    <property type="evidence" value="ECO:0007669"/>
    <property type="project" value="InterPro"/>
</dbReference>
<dbReference type="KEGG" id="cbae:COR50_13480"/>
<gene>
    <name evidence="9" type="ORF">COR50_13480</name>
</gene>
<feature type="chain" id="PRO_5012674310" description="TonB-dependent transporter Oar-like beta-barrel domain-containing protein" evidence="7">
    <location>
        <begin position="22"/>
        <end position="1077"/>
    </location>
</feature>
<dbReference type="Pfam" id="PF25183">
    <property type="entry name" value="OMP_b-brl_4"/>
    <property type="match status" value="2"/>
</dbReference>
<dbReference type="AlphaFoldDB" id="A0A291QW61"/>
<dbReference type="SUPFAM" id="SSF56935">
    <property type="entry name" value="Porins"/>
    <property type="match status" value="1"/>
</dbReference>
<dbReference type="EMBL" id="CP023777">
    <property type="protein sequence ID" value="ATL48093.1"/>
    <property type="molecule type" value="Genomic_DNA"/>
</dbReference>
<feature type="signal peptide" evidence="7">
    <location>
        <begin position="1"/>
        <end position="21"/>
    </location>
</feature>
<dbReference type="InterPro" id="IPR039426">
    <property type="entry name" value="TonB-dep_rcpt-like"/>
</dbReference>
<dbReference type="GO" id="GO:0015344">
    <property type="term" value="F:siderophore uptake transmembrane transporter activity"/>
    <property type="evidence" value="ECO:0007669"/>
    <property type="project" value="TreeGrafter"/>
</dbReference>
<dbReference type="Gene3D" id="2.40.170.20">
    <property type="entry name" value="TonB-dependent receptor, beta-barrel domain"/>
    <property type="match status" value="1"/>
</dbReference>
<feature type="domain" description="TonB-dependent transporter Oar-like beta-barrel" evidence="8">
    <location>
        <begin position="359"/>
        <end position="1011"/>
    </location>
</feature>
<protein>
    <recommendedName>
        <fullName evidence="8">TonB-dependent transporter Oar-like beta-barrel domain-containing protein</fullName>
    </recommendedName>
</protein>
<evidence type="ECO:0000256" key="4">
    <source>
        <dbReference type="ARBA" id="ARBA00022692"/>
    </source>
</evidence>
<accession>A0A291QW61</accession>
<dbReference type="Gene3D" id="2.60.40.1120">
    <property type="entry name" value="Carboxypeptidase-like, regulatory domain"/>
    <property type="match status" value="1"/>
</dbReference>
<dbReference type="Proteomes" id="UP000220133">
    <property type="component" value="Chromosome"/>
</dbReference>
<name>A0A291QW61_9BACT</name>
<dbReference type="Pfam" id="PF13620">
    <property type="entry name" value="CarboxypepD_reg"/>
    <property type="match status" value="1"/>
</dbReference>
<sequence>MGFKKLLITFLLMMGVVTTYAQVTTSSLQGIVKDSKGEGLIGATVKATHVPSGTIYGTTTQEGGRYTIPNMRAGGPYTVEVSYIGYASQKFENIQLRLGTAFKLDATLGDDSKTLQEVTITGTRNGIINPNHNGTSVNISRNQLDNLPTVTRSIQDFARLSTQAVTYNNGSDGSPLGISFGGQNNRYNQFAIDGANTSDVFGLSGSGTNGGQSGANPISIEAIDQVQVVLNPYDIKQSGFTGGGINAITKSGTNQFVGSIYGLYQNQDFVGKSQSGAKYGDFKNQIFGATIGGPIVKNKLFFFLNYERGKQTSPVDFNPADPSTGKAPFSVDTLQQIYDVLQSRYGYDAGGFTALEKDKPSTNFLARIDWNINQVHKLTVRHSLMDAENVLGSRSNTNAKYYNNFYTFPSTSNNTIVELNSNFSNKMSNELRIGFNRTVDKRKYLGEMFPSVTINGSGNTSINFGSEYSSQVNALTQNIWTLTDNLTLYRGNHTITLGTNNEFYSIQNDFIQNNFGSYTYRSLDDFFNDAQPSNYRVSYTTSDPSKREGVKFNAMQLGFYAQDQWDIKDNFRLTAGLRIDIPIISTDPIANPDFDKNPIFAGYSTTTTPKTRLMFAPRVGFNWDVFKDGKTQIRGGSGIFTGRVPFVWISNQYSNNGSLYTSVNYYPSTGDGFKFRFDRNDPFLGQYTLEEIQALASSVQPLGSNVNLTSSNFKFPQSWKSNLAVDQQLPWGIFGTIEANFTKTINNTTWTNVNVVKDGGNVDLGDGPRPTWEVQTRDYDQVIVLGNTNKGFAYNLTTEFTKSTKNGLFAKIGYSYGEAKSLNDGTSSTASSNWRYSANTMGLNDPAYGYSKFRMGSRVIGVISKTFRYGKDKAWATGVTLFYTGQSGTPYTWVYYNSGSNDPTHDDSGTNGNNDLIYVGTKDQVNQMNFLPITSSGNVVRSTEEQRQDWNDYIDSDKYLSDRRGKAAEKYAARTPFENLFDFKFVQDLPIVKGHKIQLTFDILNVGNLLNKEWGRTYFISNNVATPLTITQSGGQIAYQFDKRRLNDIDGKARPYYINNFTSRWRGQIGVRYNFHQ</sequence>
<evidence type="ECO:0000313" key="9">
    <source>
        <dbReference type="EMBL" id="ATL48093.1"/>
    </source>
</evidence>
<keyword evidence="2" id="KW-0813">Transport</keyword>
<dbReference type="GO" id="GO:0009279">
    <property type="term" value="C:cell outer membrane"/>
    <property type="evidence" value="ECO:0007669"/>
    <property type="project" value="UniProtKB-SubCell"/>
</dbReference>
<proteinExistence type="predicted"/>
<dbReference type="InterPro" id="IPR013784">
    <property type="entry name" value="Carb-bd-like_fold"/>
</dbReference>
<comment type="subcellular location">
    <subcellularLocation>
        <location evidence="1">Cell outer membrane</location>
        <topology evidence="1">Multi-pass membrane protein</topology>
    </subcellularLocation>
</comment>
<dbReference type="GO" id="GO:0044718">
    <property type="term" value="P:siderophore transmembrane transport"/>
    <property type="evidence" value="ECO:0007669"/>
    <property type="project" value="TreeGrafter"/>
</dbReference>
<evidence type="ECO:0000256" key="6">
    <source>
        <dbReference type="ARBA" id="ARBA00023237"/>
    </source>
</evidence>
<evidence type="ECO:0000313" key="10">
    <source>
        <dbReference type="Proteomes" id="UP000220133"/>
    </source>
</evidence>
<evidence type="ECO:0000256" key="1">
    <source>
        <dbReference type="ARBA" id="ARBA00004571"/>
    </source>
</evidence>
<keyword evidence="6" id="KW-0998">Cell outer membrane</keyword>
<dbReference type="PANTHER" id="PTHR30069:SF46">
    <property type="entry name" value="OAR PROTEIN"/>
    <property type="match status" value="1"/>
</dbReference>
<feature type="domain" description="TonB-dependent transporter Oar-like beta-barrel" evidence="8">
    <location>
        <begin position="248"/>
        <end position="318"/>
    </location>
</feature>
<reference evidence="9 10" key="1">
    <citation type="submission" date="2017-10" db="EMBL/GenBank/DDBJ databases">
        <title>Paenichitinophaga pekingensis gen. nov., sp. nov., isolated from activated sludge.</title>
        <authorList>
            <person name="Jin D."/>
            <person name="Kong X."/>
            <person name="Deng Y."/>
            <person name="Bai Z."/>
        </authorList>
    </citation>
    <scope>NUCLEOTIDE SEQUENCE [LARGE SCALE GENOMIC DNA]</scope>
    <source>
        <strain evidence="9 10">13</strain>
    </source>
</reference>
<dbReference type="InterPro" id="IPR036942">
    <property type="entry name" value="Beta-barrel_TonB_sf"/>
</dbReference>
<keyword evidence="5" id="KW-0472">Membrane</keyword>
<evidence type="ECO:0000256" key="2">
    <source>
        <dbReference type="ARBA" id="ARBA00022448"/>
    </source>
</evidence>
<dbReference type="RefSeq" id="WP_098194470.1">
    <property type="nucleotide sequence ID" value="NZ_CP023777.1"/>
</dbReference>
<keyword evidence="7" id="KW-0732">Signal</keyword>